<dbReference type="Gene3D" id="6.20.70.20">
    <property type="match status" value="1"/>
</dbReference>
<reference evidence="2" key="1">
    <citation type="submission" date="2019-06" db="EMBL/GenBank/DDBJ databases">
        <title>Complete Genome Sequence of Serratia marcescens Myophage MyoSmar.</title>
        <authorList>
            <person name="Cooper S."/>
            <person name="Nguyen Q."/>
            <person name="Newkirk H."/>
            <person name="Liu M."/>
            <person name="Cahill J."/>
            <person name="Ramsey J."/>
        </authorList>
    </citation>
    <scope>NUCLEOTIDE SEQUENCE [LARGE SCALE GENOMIC DNA]</scope>
</reference>
<dbReference type="CDD" id="cd19958">
    <property type="entry name" value="pyocin_knob"/>
    <property type="match status" value="1"/>
</dbReference>
<protein>
    <submittedName>
        <fullName evidence="1">Tail fiber protein</fullName>
    </submittedName>
</protein>
<dbReference type="EMBL" id="MN062189">
    <property type="protein sequence ID" value="QEG09504.1"/>
    <property type="molecule type" value="Genomic_DNA"/>
</dbReference>
<organism evidence="1 2">
    <name type="scientific">Serratia phage MyoSmar</name>
    <dbReference type="NCBI Taxonomy" id="2596673"/>
    <lineage>
        <taxon>Viruses</taxon>
        <taxon>Duplodnaviria</taxon>
        <taxon>Heunggongvirae</taxon>
        <taxon>Uroviricota</taxon>
        <taxon>Caudoviricetes</taxon>
        <taxon>Lindbergviridae</taxon>
        <taxon>Myosmarvirus</taxon>
        <taxon>Myosmarvirus myosmar</taxon>
    </lineage>
</organism>
<accession>A0A5B9N658</accession>
<keyword evidence="2" id="KW-1185">Reference proteome</keyword>
<proteinExistence type="predicted"/>
<evidence type="ECO:0000313" key="1">
    <source>
        <dbReference type="EMBL" id="QEG09504.1"/>
    </source>
</evidence>
<dbReference type="Proteomes" id="UP000322680">
    <property type="component" value="Segment"/>
</dbReference>
<name>A0A5B9N658_9CAUD</name>
<gene>
    <name evidence="1" type="ORF">CPT_MyoSmar_055</name>
</gene>
<sequence>MPSILISQPFAAAGDKSAVPTTDPNGKVNLTQGYTPDYEIDLNAGDPKAKPVERAVQNWLFYMLSLNQQSWQKQGFCEWFSSMPGGYPKNAIVIRQRSDGFFYPYISLVANNVSDPLTSTTQWAYIQNTRELISNIPMPSGGPDGSAAEVIATGVDFNTKFNGTWEVASDSVASGCQNLPPDGNGVRRAGMLESKTWNTAPNQITLQRYTITDGTMFVRSILNGVVGTWSRVLGEKDFMRFSKGLTLATNTQLGADSVGAFVRWQPSSPTNGQINLPPRSSVAPGQTISFINQSASSTLTVLGASGETIMRPDANTTTNLLIQPGDTAYFVASETPSRWDLFGGSATLNYAQSFVQTQATADNSKRIASTAFVWNVAKTRADPSSNFAARMSPARILTGSDVPTTPGIWSAEGSGYTPHGYGSLLVTTNRNDLSVPLTGNNAPGSYVQMIFVGHGTSRMWHRIVVDGNPAKDSGWIQELTTAGGDVTNINVTGAFAANAGIEIGNVSGTANSPFIDFHTGGSASATDYDARIWSPSGSNSIMLRPFNVSASKFGRVIVEGAGNHQLQFAVGYVTGSVDRGMLINNFGNGTRLNVIDFSVIGADGSIKNALMTIEGDGNATNTAKFTVWGSIQTQSNIHIGGAAFQTDGNVRGSVWGGGYLLSWLNANVITQMRLGGVSRMPNYNGGEAMCDSGQVTVGVGDFGADDGYGYQRPLQFQRPNDSTWYNIVSI</sequence>
<evidence type="ECO:0000313" key="2">
    <source>
        <dbReference type="Proteomes" id="UP000322680"/>
    </source>
</evidence>